<reference evidence="1" key="1">
    <citation type="submission" date="2021-04" db="EMBL/GenBank/DDBJ databases">
        <authorList>
            <consortium name="Molecular Ecology Group"/>
        </authorList>
    </citation>
    <scope>NUCLEOTIDE SEQUENCE</scope>
</reference>
<dbReference type="AlphaFoldDB" id="A0A8S3YK67"/>
<gene>
    <name evidence="1" type="ORF">CUNI_LOCUS1320</name>
</gene>
<comment type="caution">
    <text evidence="1">The sequence shown here is derived from an EMBL/GenBank/DDBJ whole genome shotgun (WGS) entry which is preliminary data.</text>
</comment>
<keyword evidence="2" id="KW-1185">Reference proteome</keyword>
<accession>A0A8S3YK67</accession>
<feature type="non-terminal residue" evidence="1">
    <location>
        <position position="56"/>
    </location>
</feature>
<sequence length="56" mass="6621">NYNWKFPDFLNQAETQAAIHVKPTEYHEFCALFQDMAADFFDGVTKELSIIMENYK</sequence>
<dbReference type="EMBL" id="CAJHNH020000160">
    <property type="protein sequence ID" value="CAG5115762.1"/>
    <property type="molecule type" value="Genomic_DNA"/>
</dbReference>
<feature type="non-terminal residue" evidence="1">
    <location>
        <position position="1"/>
    </location>
</feature>
<evidence type="ECO:0000313" key="2">
    <source>
        <dbReference type="Proteomes" id="UP000678393"/>
    </source>
</evidence>
<evidence type="ECO:0000313" key="1">
    <source>
        <dbReference type="EMBL" id="CAG5115762.1"/>
    </source>
</evidence>
<dbReference type="Proteomes" id="UP000678393">
    <property type="component" value="Unassembled WGS sequence"/>
</dbReference>
<proteinExistence type="predicted"/>
<organism evidence="1 2">
    <name type="scientific">Candidula unifasciata</name>
    <dbReference type="NCBI Taxonomy" id="100452"/>
    <lineage>
        <taxon>Eukaryota</taxon>
        <taxon>Metazoa</taxon>
        <taxon>Spiralia</taxon>
        <taxon>Lophotrochozoa</taxon>
        <taxon>Mollusca</taxon>
        <taxon>Gastropoda</taxon>
        <taxon>Heterobranchia</taxon>
        <taxon>Euthyneura</taxon>
        <taxon>Panpulmonata</taxon>
        <taxon>Eupulmonata</taxon>
        <taxon>Stylommatophora</taxon>
        <taxon>Helicina</taxon>
        <taxon>Helicoidea</taxon>
        <taxon>Geomitridae</taxon>
        <taxon>Candidula</taxon>
    </lineage>
</organism>
<protein>
    <submittedName>
        <fullName evidence="1">Uncharacterized protein</fullName>
    </submittedName>
</protein>
<name>A0A8S3YK67_9EUPU</name>